<evidence type="ECO:0000313" key="2">
    <source>
        <dbReference type="Proteomes" id="UP000823775"/>
    </source>
</evidence>
<accession>A0ABS8UJA3</accession>
<dbReference type="Proteomes" id="UP000823775">
    <property type="component" value="Unassembled WGS sequence"/>
</dbReference>
<organism evidence="1 2">
    <name type="scientific">Datura stramonium</name>
    <name type="common">Jimsonweed</name>
    <name type="synonym">Common thornapple</name>
    <dbReference type="NCBI Taxonomy" id="4076"/>
    <lineage>
        <taxon>Eukaryota</taxon>
        <taxon>Viridiplantae</taxon>
        <taxon>Streptophyta</taxon>
        <taxon>Embryophyta</taxon>
        <taxon>Tracheophyta</taxon>
        <taxon>Spermatophyta</taxon>
        <taxon>Magnoliopsida</taxon>
        <taxon>eudicotyledons</taxon>
        <taxon>Gunneridae</taxon>
        <taxon>Pentapetalae</taxon>
        <taxon>asterids</taxon>
        <taxon>lamiids</taxon>
        <taxon>Solanales</taxon>
        <taxon>Solanaceae</taxon>
        <taxon>Solanoideae</taxon>
        <taxon>Datureae</taxon>
        <taxon>Datura</taxon>
    </lineage>
</organism>
<keyword evidence="2" id="KW-1185">Reference proteome</keyword>
<evidence type="ECO:0000313" key="1">
    <source>
        <dbReference type="EMBL" id="MCD9558973.1"/>
    </source>
</evidence>
<protein>
    <submittedName>
        <fullName evidence="1">Uncharacterized protein</fullName>
    </submittedName>
</protein>
<dbReference type="EMBL" id="JACEIK010002084">
    <property type="protein sequence ID" value="MCD9558973.1"/>
    <property type="molecule type" value="Genomic_DNA"/>
</dbReference>
<reference evidence="1 2" key="1">
    <citation type="journal article" date="2021" name="BMC Genomics">
        <title>Datura genome reveals duplications of psychoactive alkaloid biosynthetic genes and high mutation rate following tissue culture.</title>
        <authorList>
            <person name="Rajewski A."/>
            <person name="Carter-House D."/>
            <person name="Stajich J."/>
            <person name="Litt A."/>
        </authorList>
    </citation>
    <scope>NUCLEOTIDE SEQUENCE [LARGE SCALE GENOMIC DNA]</scope>
    <source>
        <strain evidence="1">AR-01</strain>
    </source>
</reference>
<name>A0ABS8UJA3_DATST</name>
<gene>
    <name evidence="1" type="ORF">HAX54_016682</name>
</gene>
<proteinExistence type="predicted"/>
<sequence length="108" mass="12449">MQGRCLGQCGDHPLRLRLSADLEIRLLPSVGEPSRDSILLVGIDNTYMIEMHMWCRLLRVGHEIPNSIEMEERERLKETSAGNLLEISGENIDEEEDLKKIGMKFWEI</sequence>
<comment type="caution">
    <text evidence="1">The sequence shown here is derived from an EMBL/GenBank/DDBJ whole genome shotgun (WGS) entry which is preliminary data.</text>
</comment>